<keyword evidence="1" id="KW-0418">Kinase</keyword>
<name>A0ABP5GMI2_9ACTN</name>
<keyword evidence="1" id="KW-0723">Serine/threonine-protein kinase</keyword>
<dbReference type="Proteomes" id="UP001403094">
    <property type="component" value="Unassembled WGS sequence"/>
</dbReference>
<evidence type="ECO:0000313" key="3">
    <source>
        <dbReference type="EMBL" id="GAA2051382.1"/>
    </source>
</evidence>
<feature type="domain" description="Histidine kinase/HSP90-like ATPase" evidence="2">
    <location>
        <begin position="22"/>
        <end position="131"/>
    </location>
</feature>
<evidence type="ECO:0000259" key="2">
    <source>
        <dbReference type="Pfam" id="PF13581"/>
    </source>
</evidence>
<dbReference type="PANTHER" id="PTHR35526">
    <property type="entry name" value="ANTI-SIGMA-F FACTOR RSBW-RELATED"/>
    <property type="match status" value="1"/>
</dbReference>
<dbReference type="Gene3D" id="3.30.565.10">
    <property type="entry name" value="Histidine kinase-like ATPase, C-terminal domain"/>
    <property type="match status" value="1"/>
</dbReference>
<sequence length="143" mass="15545">MHEYMSRFRVWVVTCRGIPQEISTARKFVREIFDGEPWADDAALIVTELGTNALAHTTGGDFRLTLTLTLTLTRCPEGITIAVTDSGGTTTCPHIQDPTTDNTGGRGLALVHAYADIVTIHGDHRGQTVTAELRPKPPRADSC</sequence>
<proteinExistence type="predicted"/>
<evidence type="ECO:0000256" key="1">
    <source>
        <dbReference type="ARBA" id="ARBA00022527"/>
    </source>
</evidence>
<dbReference type="CDD" id="cd16936">
    <property type="entry name" value="HATPase_RsbW-like"/>
    <property type="match status" value="1"/>
</dbReference>
<reference evidence="4" key="1">
    <citation type="journal article" date="2019" name="Int. J. Syst. Evol. Microbiol.">
        <title>The Global Catalogue of Microorganisms (GCM) 10K type strain sequencing project: providing services to taxonomists for standard genome sequencing and annotation.</title>
        <authorList>
            <consortium name="The Broad Institute Genomics Platform"/>
            <consortium name="The Broad Institute Genome Sequencing Center for Infectious Disease"/>
            <person name="Wu L."/>
            <person name="Ma J."/>
        </authorList>
    </citation>
    <scope>NUCLEOTIDE SEQUENCE [LARGE SCALE GENOMIC DNA]</scope>
    <source>
        <strain evidence="4">JCM 14549</strain>
    </source>
</reference>
<organism evidence="3 4">
    <name type="scientific">Streptomyces cheonanensis</name>
    <dbReference type="NCBI Taxonomy" id="312720"/>
    <lineage>
        <taxon>Bacteria</taxon>
        <taxon>Bacillati</taxon>
        <taxon>Actinomycetota</taxon>
        <taxon>Actinomycetes</taxon>
        <taxon>Kitasatosporales</taxon>
        <taxon>Streptomycetaceae</taxon>
        <taxon>Streptomyces</taxon>
    </lineage>
</organism>
<dbReference type="PANTHER" id="PTHR35526:SF3">
    <property type="entry name" value="ANTI-SIGMA-F FACTOR RSBW"/>
    <property type="match status" value="1"/>
</dbReference>
<dbReference type="InterPro" id="IPR003594">
    <property type="entry name" value="HATPase_dom"/>
</dbReference>
<accession>A0ABP5GMI2</accession>
<comment type="caution">
    <text evidence="3">The sequence shown here is derived from an EMBL/GenBank/DDBJ whole genome shotgun (WGS) entry which is preliminary data.</text>
</comment>
<gene>
    <name evidence="3" type="ORF">GCM10009757_24220</name>
</gene>
<dbReference type="InterPro" id="IPR036890">
    <property type="entry name" value="HATPase_C_sf"/>
</dbReference>
<evidence type="ECO:0000313" key="4">
    <source>
        <dbReference type="Proteomes" id="UP001403094"/>
    </source>
</evidence>
<dbReference type="InterPro" id="IPR050267">
    <property type="entry name" value="Anti-sigma-factor_SerPK"/>
</dbReference>
<dbReference type="SUPFAM" id="SSF55874">
    <property type="entry name" value="ATPase domain of HSP90 chaperone/DNA topoisomerase II/histidine kinase"/>
    <property type="match status" value="1"/>
</dbReference>
<dbReference type="Pfam" id="PF13581">
    <property type="entry name" value="HATPase_c_2"/>
    <property type="match status" value="1"/>
</dbReference>
<keyword evidence="1" id="KW-0808">Transferase</keyword>
<dbReference type="EMBL" id="BAAANQ010000004">
    <property type="protein sequence ID" value="GAA2051382.1"/>
    <property type="molecule type" value="Genomic_DNA"/>
</dbReference>
<protein>
    <recommendedName>
        <fullName evidence="2">Histidine kinase/HSP90-like ATPase domain-containing protein</fullName>
    </recommendedName>
</protein>
<keyword evidence="4" id="KW-1185">Reference proteome</keyword>